<dbReference type="PANTHER" id="PTHR21049:SF0">
    <property type="entry name" value="DOLICHYL-DIPHOSPHOOLIGOSACCHARIDE--PROTEIN GLYCOSYLTRANSFERASE SUBUNIT 1"/>
    <property type="match status" value="1"/>
</dbReference>
<dbReference type="InterPro" id="IPR007676">
    <property type="entry name" value="Ribophorin_I"/>
</dbReference>
<keyword evidence="9 10" id="KW-0472">Membrane</keyword>
<dbReference type="OMA" id="RYEYARE"/>
<evidence type="ECO:0000256" key="1">
    <source>
        <dbReference type="ARBA" id="ARBA00002791"/>
    </source>
</evidence>
<feature type="transmembrane region" description="Helical" evidence="10">
    <location>
        <begin position="458"/>
        <end position="475"/>
    </location>
</feature>
<sequence>MARWASLSWLILGLSSPLVWAGPAFENSAIVRTVDLGGSLVHVTTTYAVRALEAGQTAYQFALANDEWKKTSWTEVKVKGQQNTLPLVDVPQAADSDAHLFAVTLPRNLAVNDTIHLVLDTVQTHATYPWPEKAGQKDPQLLKYDAQLFILSPYQTQVQRTKVKSSSPNIISYTTPEGAEQFAKDEVVTKSGTTLTYGPYANIDPSVGTGFVRKHQKSINVHYSYDYPVLEVKKLQRFAEISHWGSNLNIEDKIELRNSGPALKGHFSRIEHQSSGFYHSVSPHVVNSLTLHLPAGIHDAYYYDLNGNVSTSRLRTVPSVAKNSKANQYSIFEMRPRYPVLGGWNYTFTLGWDSPLADSVSYDSKEEKYIVGVPVWTLIPGAVVNDAEVKIVLPEGATDVQFISPFPSLSEEISTHVTYLDTTGRPAVSLDYKDLTDKHTGMIYVSYKVPLSAHLKKPVAVAAAFFSLFFFALTARRVDLRLHKE</sequence>
<keyword evidence="5 10" id="KW-0812">Transmembrane</keyword>
<evidence type="ECO:0000256" key="8">
    <source>
        <dbReference type="ARBA" id="ARBA00022989"/>
    </source>
</evidence>
<comment type="pathway">
    <text evidence="3 10">Protein modification; protein glycosylation.</text>
</comment>
<dbReference type="Pfam" id="PF04597">
    <property type="entry name" value="Ribophorin_I"/>
    <property type="match status" value="1"/>
</dbReference>
<dbReference type="KEGG" id="cput:CONPUDRAFT_139561"/>
<evidence type="ECO:0000313" key="11">
    <source>
        <dbReference type="EMBL" id="EIW76106.1"/>
    </source>
</evidence>
<comment type="subcellular location">
    <subcellularLocation>
        <location evidence="2 10">Endoplasmic reticulum membrane</location>
        <topology evidence="2 10">Single-pass type I membrane protein</topology>
    </subcellularLocation>
</comment>
<dbReference type="GO" id="GO:0016740">
    <property type="term" value="F:transferase activity"/>
    <property type="evidence" value="ECO:0007669"/>
    <property type="project" value="UniProtKB-KW"/>
</dbReference>
<keyword evidence="11" id="KW-0808">Transferase</keyword>
<evidence type="ECO:0000256" key="3">
    <source>
        <dbReference type="ARBA" id="ARBA00004922"/>
    </source>
</evidence>
<dbReference type="GO" id="GO:0018279">
    <property type="term" value="P:protein N-linked glycosylation via asparagine"/>
    <property type="evidence" value="ECO:0007669"/>
    <property type="project" value="TreeGrafter"/>
</dbReference>
<feature type="signal peptide" evidence="10">
    <location>
        <begin position="1"/>
        <end position="21"/>
    </location>
</feature>
<dbReference type="RefSeq" id="XP_007773380.1">
    <property type="nucleotide sequence ID" value="XM_007775190.1"/>
</dbReference>
<keyword evidence="6 10" id="KW-0732">Signal</keyword>
<gene>
    <name evidence="11" type="ORF">CONPUDRAFT_139561</name>
</gene>
<comment type="subunit">
    <text evidence="10">Component of the oligosaccharyltransferase (OST) complex.</text>
</comment>
<dbReference type="PANTHER" id="PTHR21049">
    <property type="entry name" value="RIBOPHORIN I"/>
    <property type="match status" value="1"/>
</dbReference>
<evidence type="ECO:0000256" key="4">
    <source>
        <dbReference type="ARBA" id="ARBA00008905"/>
    </source>
</evidence>
<name>A0A5M3MAU2_CONPW</name>
<dbReference type="OrthoDB" id="310030at2759"/>
<dbReference type="Proteomes" id="UP000053558">
    <property type="component" value="Unassembled WGS sequence"/>
</dbReference>
<evidence type="ECO:0000256" key="7">
    <source>
        <dbReference type="ARBA" id="ARBA00022824"/>
    </source>
</evidence>
<accession>A0A5M3MAU2</accession>
<comment type="similarity">
    <text evidence="4 10">Belongs to the OST1 family.</text>
</comment>
<dbReference type="UniPathway" id="UPA00378"/>
<protein>
    <recommendedName>
        <fullName evidence="10">Dolichyl-diphosphooligosaccharide--protein glycosyltransferase subunit 1</fullName>
    </recommendedName>
</protein>
<dbReference type="AlphaFoldDB" id="A0A5M3MAU2"/>
<keyword evidence="7 10" id="KW-0256">Endoplasmic reticulum</keyword>
<dbReference type="GO" id="GO:0008250">
    <property type="term" value="C:oligosaccharyltransferase complex"/>
    <property type="evidence" value="ECO:0007669"/>
    <property type="project" value="UniProtKB-UniRule"/>
</dbReference>
<proteinExistence type="inferred from homology"/>
<evidence type="ECO:0000313" key="12">
    <source>
        <dbReference type="Proteomes" id="UP000053558"/>
    </source>
</evidence>
<keyword evidence="12" id="KW-1185">Reference proteome</keyword>
<evidence type="ECO:0000256" key="2">
    <source>
        <dbReference type="ARBA" id="ARBA00004115"/>
    </source>
</evidence>
<organism evidence="11 12">
    <name type="scientific">Coniophora puteana (strain RWD-64-598)</name>
    <name type="common">Brown rot fungus</name>
    <dbReference type="NCBI Taxonomy" id="741705"/>
    <lineage>
        <taxon>Eukaryota</taxon>
        <taxon>Fungi</taxon>
        <taxon>Dikarya</taxon>
        <taxon>Basidiomycota</taxon>
        <taxon>Agaricomycotina</taxon>
        <taxon>Agaricomycetes</taxon>
        <taxon>Agaricomycetidae</taxon>
        <taxon>Boletales</taxon>
        <taxon>Coniophorineae</taxon>
        <taxon>Coniophoraceae</taxon>
        <taxon>Coniophora</taxon>
    </lineage>
</organism>
<evidence type="ECO:0000256" key="5">
    <source>
        <dbReference type="ARBA" id="ARBA00022692"/>
    </source>
</evidence>
<dbReference type="GeneID" id="19201368"/>
<feature type="chain" id="PRO_5024469300" description="Dolichyl-diphosphooligosaccharide--protein glycosyltransferase subunit 1" evidence="10">
    <location>
        <begin position="22"/>
        <end position="485"/>
    </location>
</feature>
<keyword evidence="8 10" id="KW-1133">Transmembrane helix</keyword>
<reference evidence="12" key="1">
    <citation type="journal article" date="2012" name="Science">
        <title>The Paleozoic origin of enzymatic lignin decomposition reconstructed from 31 fungal genomes.</title>
        <authorList>
            <person name="Floudas D."/>
            <person name="Binder M."/>
            <person name="Riley R."/>
            <person name="Barry K."/>
            <person name="Blanchette R.A."/>
            <person name="Henrissat B."/>
            <person name="Martinez A.T."/>
            <person name="Otillar R."/>
            <person name="Spatafora J.W."/>
            <person name="Yadav J.S."/>
            <person name="Aerts A."/>
            <person name="Benoit I."/>
            <person name="Boyd A."/>
            <person name="Carlson A."/>
            <person name="Copeland A."/>
            <person name="Coutinho P.M."/>
            <person name="de Vries R.P."/>
            <person name="Ferreira P."/>
            <person name="Findley K."/>
            <person name="Foster B."/>
            <person name="Gaskell J."/>
            <person name="Glotzer D."/>
            <person name="Gorecki P."/>
            <person name="Heitman J."/>
            <person name="Hesse C."/>
            <person name="Hori C."/>
            <person name="Igarashi K."/>
            <person name="Jurgens J.A."/>
            <person name="Kallen N."/>
            <person name="Kersten P."/>
            <person name="Kohler A."/>
            <person name="Kuees U."/>
            <person name="Kumar T.K.A."/>
            <person name="Kuo A."/>
            <person name="LaButti K."/>
            <person name="Larrondo L.F."/>
            <person name="Lindquist E."/>
            <person name="Ling A."/>
            <person name="Lombard V."/>
            <person name="Lucas S."/>
            <person name="Lundell T."/>
            <person name="Martin R."/>
            <person name="McLaughlin D.J."/>
            <person name="Morgenstern I."/>
            <person name="Morin E."/>
            <person name="Murat C."/>
            <person name="Nagy L.G."/>
            <person name="Nolan M."/>
            <person name="Ohm R.A."/>
            <person name="Patyshakuliyeva A."/>
            <person name="Rokas A."/>
            <person name="Ruiz-Duenas F.J."/>
            <person name="Sabat G."/>
            <person name="Salamov A."/>
            <person name="Samejima M."/>
            <person name="Schmutz J."/>
            <person name="Slot J.C."/>
            <person name="St John F."/>
            <person name="Stenlid J."/>
            <person name="Sun H."/>
            <person name="Sun S."/>
            <person name="Syed K."/>
            <person name="Tsang A."/>
            <person name="Wiebenga A."/>
            <person name="Young D."/>
            <person name="Pisabarro A."/>
            <person name="Eastwood D.C."/>
            <person name="Martin F."/>
            <person name="Cullen D."/>
            <person name="Grigoriev I.V."/>
            <person name="Hibbett D.S."/>
        </authorList>
    </citation>
    <scope>NUCLEOTIDE SEQUENCE [LARGE SCALE GENOMIC DNA]</scope>
    <source>
        <strain evidence="12">RWD-64-598 SS2</strain>
    </source>
</reference>
<evidence type="ECO:0000256" key="9">
    <source>
        <dbReference type="ARBA" id="ARBA00023136"/>
    </source>
</evidence>
<comment type="function">
    <text evidence="1 10">Subunit of the oligosaccharyl transferase (OST) complex that catalyzes the initial transfer of a defined glycan (Glc(3)Man(9)GlcNAc(2) in eukaryotes) from the lipid carrier dolichol-pyrophosphate to an asparagine residue within an Asn-X-Ser/Thr consensus motif in nascent polypeptide chains, the first step in protein N-glycosylation. N-glycosylation occurs cotranslationally and the complex associates with the Sec61 complex at the channel-forming translocon complex that mediates protein translocation across the endoplasmic reticulum (ER). All subunits are required for a maximal enzyme activity.</text>
</comment>
<evidence type="ECO:0000256" key="6">
    <source>
        <dbReference type="ARBA" id="ARBA00022729"/>
    </source>
</evidence>
<dbReference type="EMBL" id="JH711586">
    <property type="protein sequence ID" value="EIW76106.1"/>
    <property type="molecule type" value="Genomic_DNA"/>
</dbReference>
<evidence type="ECO:0000256" key="10">
    <source>
        <dbReference type="RuleBase" id="RU361143"/>
    </source>
</evidence>
<comment type="caution">
    <text evidence="11">The sequence shown here is derived from an EMBL/GenBank/DDBJ whole genome shotgun (WGS) entry which is preliminary data.</text>
</comment>